<organism evidence="1 2">
    <name type="scientific">Aeromonas sobria</name>
    <dbReference type="NCBI Taxonomy" id="646"/>
    <lineage>
        <taxon>Bacteria</taxon>
        <taxon>Pseudomonadati</taxon>
        <taxon>Pseudomonadota</taxon>
        <taxon>Gammaproteobacteria</taxon>
        <taxon>Aeromonadales</taxon>
        <taxon>Aeromonadaceae</taxon>
        <taxon>Aeromonas</taxon>
    </lineage>
</organism>
<accession>A0A1S2CM45</accession>
<dbReference type="GeneID" id="58922227"/>
<dbReference type="Proteomes" id="UP000179934">
    <property type="component" value="Unassembled WGS sequence"/>
</dbReference>
<name>A0A1S2CM45_AERSO</name>
<comment type="caution">
    <text evidence="1">The sequence shown here is derived from an EMBL/GenBank/DDBJ whole genome shotgun (WGS) entry which is preliminary data.</text>
</comment>
<reference evidence="1 2" key="1">
    <citation type="submission" date="2016-09" db="EMBL/GenBank/DDBJ databases">
        <title>Draft Genome Sequence of Aeromonas sobria Strain 08005, Isolated from Sick Rana catesbeiana.</title>
        <authorList>
            <person name="Yang Q."/>
        </authorList>
    </citation>
    <scope>NUCLEOTIDE SEQUENCE [LARGE SCALE GENOMIC DNA]</scope>
    <source>
        <strain evidence="1 2">08005</strain>
    </source>
</reference>
<dbReference type="Pfam" id="PF06291">
    <property type="entry name" value="Lambda_Bor"/>
    <property type="match status" value="1"/>
</dbReference>
<evidence type="ECO:0000313" key="2">
    <source>
        <dbReference type="Proteomes" id="UP000179934"/>
    </source>
</evidence>
<dbReference type="OrthoDB" id="332829at2"/>
<dbReference type="AlphaFoldDB" id="A0A1S2CM45"/>
<dbReference type="InterPro" id="IPR010438">
    <property type="entry name" value="Lambda_Bor"/>
</dbReference>
<dbReference type="STRING" id="646.BJD16_05565"/>
<proteinExistence type="predicted"/>
<dbReference type="PROSITE" id="PS51257">
    <property type="entry name" value="PROKAR_LIPOPROTEIN"/>
    <property type="match status" value="1"/>
</dbReference>
<sequence length="107" mass="11483">MINHKTITAIVLTVLLCGCAKNSVHSDGSQAFALNKGAIVSSKEITSHFFFSDIDFGINDTIDAAAICHGIENVVRIETKVGFWDSLFTSLSFGIYAPRTAQIDCAA</sequence>
<protein>
    <recommendedName>
        <fullName evidence="3">Lipoprotein bor</fullName>
    </recommendedName>
</protein>
<dbReference type="RefSeq" id="WP_042020523.1">
    <property type="nucleotide sequence ID" value="NZ_CDBW01000017.1"/>
</dbReference>
<evidence type="ECO:0008006" key="3">
    <source>
        <dbReference type="Google" id="ProtNLM"/>
    </source>
</evidence>
<gene>
    <name evidence="1" type="ORF">BJD16_05565</name>
</gene>
<evidence type="ECO:0000313" key="1">
    <source>
        <dbReference type="EMBL" id="OHY89804.1"/>
    </source>
</evidence>
<dbReference type="EMBL" id="MKFU01000034">
    <property type="protein sequence ID" value="OHY89804.1"/>
    <property type="molecule type" value="Genomic_DNA"/>
</dbReference>